<dbReference type="STRING" id="135208.A0A4Y9ZQW5"/>
<keyword evidence="4" id="KW-1185">Reference proteome</keyword>
<evidence type="ECO:0000256" key="2">
    <source>
        <dbReference type="SAM" id="Phobius"/>
    </source>
</evidence>
<feature type="transmembrane region" description="Helical" evidence="2">
    <location>
        <begin position="12"/>
        <end position="36"/>
    </location>
</feature>
<dbReference type="Proteomes" id="UP000298061">
    <property type="component" value="Unassembled WGS sequence"/>
</dbReference>
<gene>
    <name evidence="3" type="ORF">EWM64_g7368</name>
</gene>
<feature type="transmembrane region" description="Helical" evidence="2">
    <location>
        <begin position="162"/>
        <end position="185"/>
    </location>
</feature>
<accession>A0A4Y9ZQW5</accession>
<organism evidence="3 4">
    <name type="scientific">Hericium alpestre</name>
    <dbReference type="NCBI Taxonomy" id="135208"/>
    <lineage>
        <taxon>Eukaryota</taxon>
        <taxon>Fungi</taxon>
        <taxon>Dikarya</taxon>
        <taxon>Basidiomycota</taxon>
        <taxon>Agaricomycotina</taxon>
        <taxon>Agaricomycetes</taxon>
        <taxon>Russulales</taxon>
        <taxon>Hericiaceae</taxon>
        <taxon>Hericium</taxon>
    </lineage>
</organism>
<dbReference type="AlphaFoldDB" id="A0A4Y9ZQW5"/>
<evidence type="ECO:0000313" key="3">
    <source>
        <dbReference type="EMBL" id="TFY76644.1"/>
    </source>
</evidence>
<sequence length="317" mass="35371">MTAFPLDEAHIIVLFLQSLFYGIYLITFVQCINVLWFNRRRKGVPWPFTIVLLLLFIFATLDLALSLRFVLIAFIWYKGPGGATQEFLDVSSWVNVMQTVCYTAQTSIADAMLIYRCYIIYGRSRTIVSGLCLLWVACIGCEIAICYFEITLKRHADLGAHVLRPFIISVLAITLVLNLIATFLIKPLGGPPLHRAIRIVVESGAMYTASVLVFTVTYLANNYSQYPVSDSIVEIIGIAFNLIIIRVEQGRSVETLQTQSLAARPHPRENRPVALSTIRFDTAIDVDTSVDQPSSSGDSMDKGDPHEHSGVRFTLSA</sequence>
<protein>
    <submittedName>
        <fullName evidence="3">Uncharacterized protein</fullName>
    </submittedName>
</protein>
<name>A0A4Y9ZQW5_9AGAM</name>
<keyword evidence="2" id="KW-1133">Transmembrane helix</keyword>
<evidence type="ECO:0000313" key="4">
    <source>
        <dbReference type="Proteomes" id="UP000298061"/>
    </source>
</evidence>
<keyword evidence="2" id="KW-0472">Membrane</keyword>
<keyword evidence="2" id="KW-0812">Transmembrane</keyword>
<evidence type="ECO:0000256" key="1">
    <source>
        <dbReference type="SAM" id="MobiDB-lite"/>
    </source>
</evidence>
<feature type="compositionally biased region" description="Basic and acidic residues" evidence="1">
    <location>
        <begin position="299"/>
        <end position="310"/>
    </location>
</feature>
<dbReference type="OrthoDB" id="3357408at2759"/>
<comment type="caution">
    <text evidence="3">The sequence shown here is derived from an EMBL/GenBank/DDBJ whole genome shotgun (WGS) entry which is preliminary data.</text>
</comment>
<proteinExistence type="predicted"/>
<feature type="compositionally biased region" description="Polar residues" evidence="1">
    <location>
        <begin position="289"/>
        <end position="298"/>
    </location>
</feature>
<reference evidence="3 4" key="1">
    <citation type="submission" date="2019-02" db="EMBL/GenBank/DDBJ databases">
        <title>Genome sequencing of the rare red list fungi Hericium alpestre (H. flagellum).</title>
        <authorList>
            <person name="Buettner E."/>
            <person name="Kellner H."/>
        </authorList>
    </citation>
    <scope>NUCLEOTIDE SEQUENCE [LARGE SCALE GENOMIC DNA]</scope>
    <source>
        <strain evidence="3 4">DSM 108284</strain>
    </source>
</reference>
<feature type="transmembrane region" description="Helical" evidence="2">
    <location>
        <begin position="197"/>
        <end position="220"/>
    </location>
</feature>
<feature type="transmembrane region" description="Helical" evidence="2">
    <location>
        <begin position="48"/>
        <end position="76"/>
    </location>
</feature>
<feature type="transmembrane region" description="Helical" evidence="2">
    <location>
        <begin position="127"/>
        <end position="150"/>
    </location>
</feature>
<dbReference type="EMBL" id="SFCI01001143">
    <property type="protein sequence ID" value="TFY76644.1"/>
    <property type="molecule type" value="Genomic_DNA"/>
</dbReference>
<feature type="region of interest" description="Disordered" evidence="1">
    <location>
        <begin position="288"/>
        <end position="317"/>
    </location>
</feature>